<dbReference type="Proteomes" id="UP001165960">
    <property type="component" value="Unassembled WGS sequence"/>
</dbReference>
<keyword evidence="2" id="KW-1185">Reference proteome</keyword>
<name>A0ACC2RLA1_9FUNG</name>
<evidence type="ECO:0000313" key="1">
    <source>
        <dbReference type="EMBL" id="KAJ9050796.1"/>
    </source>
</evidence>
<proteinExistence type="predicted"/>
<evidence type="ECO:0000313" key="2">
    <source>
        <dbReference type="Proteomes" id="UP001165960"/>
    </source>
</evidence>
<gene>
    <name evidence="1" type="ORF">DSO57_1011003</name>
</gene>
<accession>A0ACC2RLA1</accession>
<dbReference type="EMBL" id="QTSX02007137">
    <property type="protein sequence ID" value="KAJ9050796.1"/>
    <property type="molecule type" value="Genomic_DNA"/>
</dbReference>
<protein>
    <submittedName>
        <fullName evidence="1">Uncharacterized protein</fullName>
    </submittedName>
</protein>
<reference evidence="1" key="1">
    <citation type="submission" date="2022-04" db="EMBL/GenBank/DDBJ databases">
        <title>Genome of the entomopathogenic fungus Entomophthora muscae.</title>
        <authorList>
            <person name="Elya C."/>
            <person name="Lovett B.R."/>
            <person name="Lee E."/>
            <person name="Macias A.M."/>
            <person name="Hajek A.E."/>
            <person name="De Bivort B.L."/>
            <person name="Kasson M.T."/>
            <person name="De Fine Licht H.H."/>
            <person name="Stajich J.E."/>
        </authorList>
    </citation>
    <scope>NUCLEOTIDE SEQUENCE</scope>
    <source>
        <strain evidence="1">Berkeley</strain>
    </source>
</reference>
<sequence length="166" mass="18276">MLCFTLLSLSLLPVESVPVPGMGQGFDPFLYLPPNQAPYPVGGIFNGYLPSGYAYPEAIAYYPSPYIPSELYSQASPFQQAFKSSAWKPLNSGNQARPVQQVTPSKPRIQTANPKSIADISKKVSTTPKPSPPARLTQARPPTAQRRRVPNPGNPRRRNSRGRRRV</sequence>
<organism evidence="1 2">
    <name type="scientific">Entomophthora muscae</name>
    <dbReference type="NCBI Taxonomy" id="34485"/>
    <lineage>
        <taxon>Eukaryota</taxon>
        <taxon>Fungi</taxon>
        <taxon>Fungi incertae sedis</taxon>
        <taxon>Zoopagomycota</taxon>
        <taxon>Entomophthoromycotina</taxon>
        <taxon>Entomophthoromycetes</taxon>
        <taxon>Entomophthorales</taxon>
        <taxon>Entomophthoraceae</taxon>
        <taxon>Entomophthora</taxon>
    </lineage>
</organism>
<comment type="caution">
    <text evidence="1">The sequence shown here is derived from an EMBL/GenBank/DDBJ whole genome shotgun (WGS) entry which is preliminary data.</text>
</comment>